<reference evidence="17" key="1">
    <citation type="submission" date="2022-06" db="EMBL/GenBank/DDBJ databases">
        <authorList>
            <person name="Berger JAMES D."/>
            <person name="Berger JAMES D."/>
        </authorList>
    </citation>
    <scope>NUCLEOTIDE SEQUENCE [LARGE SCALE GENOMIC DNA]</scope>
</reference>
<evidence type="ECO:0000256" key="6">
    <source>
        <dbReference type="ARBA" id="ARBA00022679"/>
    </source>
</evidence>
<dbReference type="Pfam" id="PF18408">
    <property type="entry name" value="zf_Hakai"/>
    <property type="match status" value="1"/>
</dbReference>
<evidence type="ECO:0000313" key="17">
    <source>
        <dbReference type="Proteomes" id="UP000050795"/>
    </source>
</evidence>
<keyword evidence="7" id="KW-0479">Metal-binding</keyword>
<dbReference type="Proteomes" id="UP000050795">
    <property type="component" value="Unassembled WGS sequence"/>
</dbReference>
<feature type="compositionally biased region" description="Basic residues" evidence="15">
    <location>
        <begin position="66"/>
        <end position="87"/>
    </location>
</feature>
<evidence type="ECO:0000256" key="10">
    <source>
        <dbReference type="ARBA" id="ARBA00022833"/>
    </source>
</evidence>
<evidence type="ECO:0000256" key="1">
    <source>
        <dbReference type="ARBA" id="ARBA00000900"/>
    </source>
</evidence>
<comment type="catalytic activity">
    <reaction evidence="1">
        <text>S-ubiquitinyl-[E2 ubiquitin-conjugating enzyme]-L-cysteine + [acceptor protein]-L-lysine = [E2 ubiquitin-conjugating enzyme]-L-cysteine + N(6)-ubiquitinyl-[acceptor protein]-L-lysine.</text>
        <dbReference type="EC" id="2.3.2.27"/>
    </reaction>
</comment>
<dbReference type="PANTHER" id="PTHR13480:SF0">
    <property type="entry name" value="E3 UBIQUITIN-PROTEIN LIGASE HAKAI"/>
    <property type="match status" value="1"/>
</dbReference>
<feature type="region of interest" description="Disordered" evidence="15">
    <location>
        <begin position="534"/>
        <end position="558"/>
    </location>
</feature>
<feature type="region of interest" description="Disordered" evidence="15">
    <location>
        <begin position="262"/>
        <end position="298"/>
    </location>
</feature>
<evidence type="ECO:0000256" key="12">
    <source>
        <dbReference type="ARBA" id="ARBA00038499"/>
    </source>
</evidence>
<dbReference type="Gene3D" id="3.30.40.10">
    <property type="entry name" value="Zinc/RING finger domain, C3HC4 (zinc finger)"/>
    <property type="match status" value="1"/>
</dbReference>
<keyword evidence="9" id="KW-0833">Ubl conjugation pathway</keyword>
<organism evidence="17 18">
    <name type="scientific">Trichobilharzia regenti</name>
    <name type="common">Nasal bird schistosome</name>
    <dbReference type="NCBI Taxonomy" id="157069"/>
    <lineage>
        <taxon>Eukaryota</taxon>
        <taxon>Metazoa</taxon>
        <taxon>Spiralia</taxon>
        <taxon>Lophotrochozoa</taxon>
        <taxon>Platyhelminthes</taxon>
        <taxon>Trematoda</taxon>
        <taxon>Digenea</taxon>
        <taxon>Strigeidida</taxon>
        <taxon>Schistosomatoidea</taxon>
        <taxon>Schistosomatidae</taxon>
        <taxon>Trichobilharzia</taxon>
    </lineage>
</organism>
<dbReference type="CDD" id="cd16508">
    <property type="entry name" value="RING-HC_HAKAI-like"/>
    <property type="match status" value="1"/>
</dbReference>
<keyword evidence="17" id="KW-1185">Reference proteome</keyword>
<dbReference type="InterPro" id="IPR040383">
    <property type="entry name" value="HAKAI/CBLL2"/>
</dbReference>
<accession>A0AA85KJF0</accession>
<feature type="region of interest" description="Disordered" evidence="15">
    <location>
        <begin position="468"/>
        <end position="510"/>
    </location>
</feature>
<evidence type="ECO:0000256" key="9">
    <source>
        <dbReference type="ARBA" id="ARBA00022786"/>
    </source>
</evidence>
<protein>
    <recommendedName>
        <fullName evidence="13">E3 ubiquitin-protein ligase Hakai</fullName>
        <ecNumber evidence="4">2.3.2.27</ecNumber>
    </recommendedName>
</protein>
<sequence length="644" mass="69446">MVCSPGSQRSVSRGTVHSRSRSRSQSRSGSIQRSYTHSNHSRSPSRSFSRHSSHSHRSGRSGSRSHYSRSRSHSDHRHSRSWTRSRSRTRDRSAYSSRSRSVSRSRSRSSYRGSRRKSFFRSRSRSCSYHSDAPSRSRSHTPASRNVSPSSKGGRDPRDRSKRAQWTNNIWLVGEKAKDTVFHFCDICDLPIVIYGRLLPCKHVLCYTCAMNIMNKCKRCQKSVQTVERCLVGGIFMCFESDACRRTYLSQRDLQAHIDHRHRTGLTSGNGGVTVTTTANNNSNDNNNNNSNSNTNTSMSETIISVTSQQMNFSDGGTSLLPGGVKTTATPTNSHTVTTTIPMLDKITVSNAQMSLLGPSPRMIMNTMIPPNCTTTPPNIFINSQKSGGLLPLPPTQTTLPVAVSSSLLHSTRPPMPMPSAAGSSIGIMNRPAGINNPSVIGSNSSGGGNPIGPGNFPHLQSFANCPPPTMQPSSQPIGRPNMPLPQPAPPSTFLANSLPGGQLSSSTHNQNFNGASAVAALAAVVSAAMSAVQSKNTGGGSTGGIGGTNLPGGIQQQPLTNSQLQQHNSLNVITNALRAANPNWNAMMANALNNSTNNNNNNNNNSNHRLNTTNNAGNNNSSSNNNNNKNNNNNFNPRCLPFQ</sequence>
<evidence type="ECO:0000313" key="19">
    <source>
        <dbReference type="WBParaSite" id="TREG1_92460.2"/>
    </source>
</evidence>
<dbReference type="InterPro" id="IPR017907">
    <property type="entry name" value="Znf_RING_CS"/>
</dbReference>
<feature type="compositionally biased region" description="Polar residues" evidence="15">
    <location>
        <begin position="134"/>
        <end position="151"/>
    </location>
</feature>
<keyword evidence="5" id="KW-0217">Developmental protein</keyword>
<feature type="compositionally biased region" description="Basic residues" evidence="15">
    <location>
        <begin position="48"/>
        <end position="59"/>
    </location>
</feature>
<comment type="pathway">
    <text evidence="3">Protein modification; protein ubiquitination.</text>
</comment>
<dbReference type="GO" id="GO:0008270">
    <property type="term" value="F:zinc ion binding"/>
    <property type="evidence" value="ECO:0007669"/>
    <property type="project" value="UniProtKB-KW"/>
</dbReference>
<evidence type="ECO:0000256" key="7">
    <source>
        <dbReference type="ARBA" id="ARBA00022723"/>
    </source>
</evidence>
<evidence type="ECO:0000256" key="5">
    <source>
        <dbReference type="ARBA" id="ARBA00022473"/>
    </source>
</evidence>
<evidence type="ECO:0000259" key="16">
    <source>
        <dbReference type="PROSITE" id="PS50089"/>
    </source>
</evidence>
<dbReference type="Gene3D" id="6.10.140.2210">
    <property type="match status" value="1"/>
</dbReference>
<evidence type="ECO:0000256" key="14">
    <source>
        <dbReference type="PROSITE-ProRule" id="PRU00175"/>
    </source>
</evidence>
<dbReference type="GO" id="GO:0005634">
    <property type="term" value="C:nucleus"/>
    <property type="evidence" value="ECO:0007669"/>
    <property type="project" value="UniProtKB-SubCell"/>
</dbReference>
<dbReference type="GO" id="GO:0016567">
    <property type="term" value="P:protein ubiquitination"/>
    <property type="evidence" value="ECO:0007669"/>
    <property type="project" value="InterPro"/>
</dbReference>
<proteinExistence type="inferred from homology"/>
<feature type="compositionally biased region" description="Low complexity" evidence="15">
    <location>
        <begin position="273"/>
        <end position="298"/>
    </location>
</feature>
<feature type="compositionally biased region" description="Polar residues" evidence="15">
    <location>
        <begin position="1"/>
        <end position="15"/>
    </location>
</feature>
<dbReference type="PANTHER" id="PTHR13480">
    <property type="entry name" value="E3 UBIQUITIN-PROTEIN LIGASE HAKAI-RELATED"/>
    <property type="match status" value="1"/>
</dbReference>
<name>A0AA85KJF0_TRIRE</name>
<feature type="region of interest" description="Disordered" evidence="15">
    <location>
        <begin position="1"/>
        <end position="162"/>
    </location>
</feature>
<evidence type="ECO:0000256" key="15">
    <source>
        <dbReference type="SAM" id="MobiDB-lite"/>
    </source>
</evidence>
<feature type="compositionally biased region" description="Gly residues" evidence="15">
    <location>
        <begin position="538"/>
        <end position="551"/>
    </location>
</feature>
<dbReference type="InterPro" id="IPR041042">
    <property type="entry name" value="Znf_Hakai"/>
</dbReference>
<dbReference type="GO" id="GO:0030155">
    <property type="term" value="P:regulation of cell adhesion"/>
    <property type="evidence" value="ECO:0007669"/>
    <property type="project" value="TreeGrafter"/>
</dbReference>
<dbReference type="InterPro" id="IPR040380">
    <property type="entry name" value="HAKAI-like_RING-HC"/>
</dbReference>
<dbReference type="InterPro" id="IPR001841">
    <property type="entry name" value="Znf_RING"/>
</dbReference>
<evidence type="ECO:0000256" key="3">
    <source>
        <dbReference type="ARBA" id="ARBA00004906"/>
    </source>
</evidence>
<feature type="compositionally biased region" description="Low complexity" evidence="15">
    <location>
        <begin position="591"/>
        <end position="637"/>
    </location>
</feature>
<evidence type="ECO:0000256" key="8">
    <source>
        <dbReference type="ARBA" id="ARBA00022771"/>
    </source>
</evidence>
<dbReference type="EC" id="2.3.2.27" evidence="4"/>
<evidence type="ECO:0000256" key="13">
    <source>
        <dbReference type="ARBA" id="ARBA00041081"/>
    </source>
</evidence>
<dbReference type="AlphaFoldDB" id="A0AA85KJF0"/>
<evidence type="ECO:0000256" key="2">
    <source>
        <dbReference type="ARBA" id="ARBA00004123"/>
    </source>
</evidence>
<keyword evidence="10" id="KW-0862">Zinc</keyword>
<comment type="subcellular location">
    <subcellularLocation>
        <location evidence="2">Nucleus</location>
    </subcellularLocation>
</comment>
<keyword evidence="11" id="KW-0539">Nucleus</keyword>
<evidence type="ECO:0000256" key="4">
    <source>
        <dbReference type="ARBA" id="ARBA00012483"/>
    </source>
</evidence>
<comment type="similarity">
    <text evidence="12">Belongs to the Hakai family.</text>
</comment>
<keyword evidence="8 14" id="KW-0863">Zinc-finger</keyword>
<feature type="region of interest" description="Disordered" evidence="15">
    <location>
        <begin position="591"/>
        <end position="644"/>
    </location>
</feature>
<feature type="compositionally biased region" description="Basic residues" evidence="15">
    <location>
        <begin position="101"/>
        <end position="124"/>
    </location>
</feature>
<dbReference type="PROSITE" id="PS50089">
    <property type="entry name" value="ZF_RING_2"/>
    <property type="match status" value="1"/>
</dbReference>
<evidence type="ECO:0000313" key="18">
    <source>
        <dbReference type="WBParaSite" id="TREG1_92460.1"/>
    </source>
</evidence>
<dbReference type="WBParaSite" id="TREG1_92460.1">
    <property type="protein sequence ID" value="TREG1_92460.1"/>
    <property type="gene ID" value="TREG1_92460"/>
</dbReference>
<feature type="domain" description="RING-type" evidence="16">
    <location>
        <begin position="185"/>
        <end position="221"/>
    </location>
</feature>
<dbReference type="GO" id="GO:0061630">
    <property type="term" value="F:ubiquitin protein ligase activity"/>
    <property type="evidence" value="ECO:0007669"/>
    <property type="project" value="UniProtKB-EC"/>
</dbReference>
<keyword evidence="6" id="KW-0808">Transferase</keyword>
<dbReference type="InterPro" id="IPR013083">
    <property type="entry name" value="Znf_RING/FYVE/PHD"/>
</dbReference>
<dbReference type="WBParaSite" id="TREG1_92460.2">
    <property type="protein sequence ID" value="TREG1_92460.2"/>
    <property type="gene ID" value="TREG1_92460"/>
</dbReference>
<reference evidence="18 19" key="2">
    <citation type="submission" date="2023-11" db="UniProtKB">
        <authorList>
            <consortium name="WormBaseParasite"/>
        </authorList>
    </citation>
    <scope>IDENTIFICATION</scope>
</reference>
<dbReference type="PROSITE" id="PS00518">
    <property type="entry name" value="ZF_RING_1"/>
    <property type="match status" value="1"/>
</dbReference>
<evidence type="ECO:0000256" key="11">
    <source>
        <dbReference type="ARBA" id="ARBA00023242"/>
    </source>
</evidence>
<feature type="compositionally biased region" description="Low complexity" evidence="15">
    <location>
        <begin position="25"/>
        <end position="47"/>
    </location>
</feature>